<dbReference type="PIRSF" id="PIRSF004761">
    <property type="entry name" value="Hydrgn_mat_HypA"/>
    <property type="match status" value="1"/>
</dbReference>
<keyword evidence="5" id="KW-1185">Reference proteome</keyword>
<dbReference type="GO" id="GO:0016151">
    <property type="term" value="F:nickel cation binding"/>
    <property type="evidence" value="ECO:0007669"/>
    <property type="project" value="InterPro"/>
</dbReference>
<gene>
    <name evidence="4" type="ORF">GGR02_000055</name>
</gene>
<comment type="caution">
    <text evidence="4">The sequence shown here is derived from an EMBL/GenBank/DDBJ whole genome shotgun (WGS) entry which is preliminary data.</text>
</comment>
<proteinExistence type="predicted"/>
<keyword evidence="3" id="KW-0862">Zinc</keyword>
<dbReference type="PANTHER" id="PTHR34535">
    <property type="entry name" value="HYDROGENASE MATURATION FACTOR HYPA"/>
    <property type="match status" value="1"/>
</dbReference>
<reference evidence="4 5" key="1">
    <citation type="submission" date="2020-08" db="EMBL/GenBank/DDBJ databases">
        <title>Genomic Encyclopedia of Type Strains, Phase IV (KMG-IV): sequencing the most valuable type-strain genomes for metagenomic binning, comparative biology and taxonomic classification.</title>
        <authorList>
            <person name="Goeker M."/>
        </authorList>
    </citation>
    <scope>NUCLEOTIDE SEQUENCE [LARGE SCALE GENOMIC DNA]</scope>
    <source>
        <strain evidence="4 5">DSM 17075</strain>
    </source>
</reference>
<protein>
    <submittedName>
        <fullName evidence="4">Hydrogenase nickel incorporation protein HypA/HybF</fullName>
    </submittedName>
</protein>
<evidence type="ECO:0000256" key="1">
    <source>
        <dbReference type="ARBA" id="ARBA00022596"/>
    </source>
</evidence>
<evidence type="ECO:0000313" key="4">
    <source>
        <dbReference type="EMBL" id="MBB4072309.1"/>
    </source>
</evidence>
<dbReference type="AlphaFoldDB" id="A0A840DRZ7"/>
<keyword evidence="2" id="KW-0479">Metal-binding</keyword>
<dbReference type="GO" id="GO:0051604">
    <property type="term" value="P:protein maturation"/>
    <property type="evidence" value="ECO:0007669"/>
    <property type="project" value="InterPro"/>
</dbReference>
<dbReference type="InterPro" id="IPR000688">
    <property type="entry name" value="HypA/HybF"/>
</dbReference>
<dbReference type="Pfam" id="PF01155">
    <property type="entry name" value="HypA"/>
    <property type="match status" value="1"/>
</dbReference>
<dbReference type="Gene3D" id="3.30.2320.80">
    <property type="match status" value="1"/>
</dbReference>
<dbReference type="PANTHER" id="PTHR34535:SF3">
    <property type="entry name" value="HYDROGENASE MATURATION FACTOR HYPA"/>
    <property type="match status" value="1"/>
</dbReference>
<evidence type="ECO:0000313" key="5">
    <source>
        <dbReference type="Proteomes" id="UP000559598"/>
    </source>
</evidence>
<dbReference type="GO" id="GO:0008270">
    <property type="term" value="F:zinc ion binding"/>
    <property type="evidence" value="ECO:0007669"/>
    <property type="project" value="TreeGrafter"/>
</dbReference>
<accession>A0A840DRZ7</accession>
<evidence type="ECO:0000256" key="3">
    <source>
        <dbReference type="ARBA" id="ARBA00022833"/>
    </source>
</evidence>
<sequence length="110" mass="12113">MGEIVQLLEQDAINRKIDAITRVEVKVGTLSNVLPEALEMAFDAYKLQPTNRLTETAQLIIHIEQAKAVCVICGQEYEPASRIAQCPSCQFLGGRMIAGETFQLLAYEGS</sequence>
<keyword evidence="1" id="KW-0533">Nickel</keyword>
<dbReference type="EMBL" id="JACIDE010000001">
    <property type="protein sequence ID" value="MBB4072309.1"/>
    <property type="molecule type" value="Genomic_DNA"/>
</dbReference>
<evidence type="ECO:0000256" key="2">
    <source>
        <dbReference type="ARBA" id="ARBA00022723"/>
    </source>
</evidence>
<dbReference type="Proteomes" id="UP000559598">
    <property type="component" value="Unassembled WGS sequence"/>
</dbReference>
<organism evidence="4 5">
    <name type="scientific">Anoxybacteroides voinovskiense</name>
    <dbReference type="NCBI Taxonomy" id="230470"/>
    <lineage>
        <taxon>Bacteria</taxon>
        <taxon>Bacillati</taxon>
        <taxon>Bacillota</taxon>
        <taxon>Bacilli</taxon>
        <taxon>Bacillales</taxon>
        <taxon>Anoxybacillaceae</taxon>
        <taxon>Anoxybacteroides</taxon>
    </lineage>
</organism>
<name>A0A840DRZ7_9BACL</name>